<dbReference type="GO" id="GO:0000976">
    <property type="term" value="F:transcription cis-regulatory region binding"/>
    <property type="evidence" value="ECO:0007669"/>
    <property type="project" value="TreeGrafter"/>
</dbReference>
<keyword evidence="2 4" id="KW-0238">DNA-binding</keyword>
<dbReference type="Gene3D" id="1.10.357.10">
    <property type="entry name" value="Tetracycline Repressor, domain 2"/>
    <property type="match status" value="1"/>
</dbReference>
<dbReference type="InterPro" id="IPR001647">
    <property type="entry name" value="HTH_TetR"/>
</dbReference>
<feature type="DNA-binding region" description="H-T-H motif" evidence="4">
    <location>
        <begin position="36"/>
        <end position="55"/>
    </location>
</feature>
<dbReference type="InterPro" id="IPR050109">
    <property type="entry name" value="HTH-type_TetR-like_transc_reg"/>
</dbReference>
<evidence type="ECO:0000313" key="6">
    <source>
        <dbReference type="EMBL" id="BBT39923.1"/>
    </source>
</evidence>
<evidence type="ECO:0000256" key="4">
    <source>
        <dbReference type="PROSITE-ProRule" id="PRU00335"/>
    </source>
</evidence>
<reference evidence="6 7" key="1">
    <citation type="submission" date="2019-12" db="EMBL/GenBank/DDBJ databases">
        <title>complete genome sequences of Pseudomonas putida str. WP8-W18-CRE-01 isolated from wastewater treatment plant effluent.</title>
        <authorList>
            <person name="Sekizuka T."/>
            <person name="Itokawa K."/>
            <person name="Yatsu K."/>
            <person name="Inamine Y."/>
            <person name="Kuroda M."/>
        </authorList>
    </citation>
    <scope>NUCLEOTIDE SEQUENCE [LARGE SCALE GENOMIC DNA]</scope>
    <source>
        <strain evidence="6 7">WP8-W18-CRE-01</strain>
    </source>
</reference>
<dbReference type="GO" id="GO:0003700">
    <property type="term" value="F:DNA-binding transcription factor activity"/>
    <property type="evidence" value="ECO:0007669"/>
    <property type="project" value="TreeGrafter"/>
</dbReference>
<evidence type="ECO:0000256" key="1">
    <source>
        <dbReference type="ARBA" id="ARBA00023015"/>
    </source>
</evidence>
<dbReference type="InterPro" id="IPR049484">
    <property type="entry name" value="Rv0078-like_C"/>
</dbReference>
<evidence type="ECO:0000313" key="7">
    <source>
        <dbReference type="Proteomes" id="UP000515680"/>
    </source>
</evidence>
<dbReference type="PROSITE" id="PS50977">
    <property type="entry name" value="HTH_TETR_2"/>
    <property type="match status" value="1"/>
</dbReference>
<dbReference type="PANTHER" id="PTHR30055:SF234">
    <property type="entry name" value="HTH-TYPE TRANSCRIPTIONAL REGULATOR BETI"/>
    <property type="match status" value="1"/>
</dbReference>
<dbReference type="InterPro" id="IPR009057">
    <property type="entry name" value="Homeodomain-like_sf"/>
</dbReference>
<feature type="domain" description="HTH tetR-type" evidence="5">
    <location>
        <begin position="13"/>
        <end position="73"/>
    </location>
</feature>
<dbReference type="RefSeq" id="WP_182818868.1">
    <property type="nucleotide sequence ID" value="NZ_AP022227.1"/>
</dbReference>
<organism evidence="6 7">
    <name type="scientific">Pseudomonas putida</name>
    <name type="common">Arthrobacter siderocapsulatus</name>
    <dbReference type="NCBI Taxonomy" id="303"/>
    <lineage>
        <taxon>Bacteria</taxon>
        <taxon>Pseudomonadati</taxon>
        <taxon>Pseudomonadota</taxon>
        <taxon>Gammaproteobacteria</taxon>
        <taxon>Pseudomonadales</taxon>
        <taxon>Pseudomonadaceae</taxon>
        <taxon>Pseudomonas</taxon>
    </lineage>
</organism>
<sequence>MPAPRRTRAAMSAETTERLIAVARRQFAEKGFTAVVMDELCAEADLTRGALHHHFGGKAGLFTAVVTHLLDEINQALDERFATHTDPWEGYLDTCLHYYDLLHDPALRRILLQDAPAVLGPRLRELEEESYIGPMAAGLMELQHAGVLRDFDPVAMAHLINGAMGDSGMWVIAQDDPQKAAERVKTALRCLMEGLRRAEPTVSH</sequence>
<dbReference type="PANTHER" id="PTHR30055">
    <property type="entry name" value="HTH-TYPE TRANSCRIPTIONAL REGULATOR RUTR"/>
    <property type="match status" value="1"/>
</dbReference>
<protein>
    <submittedName>
        <fullName evidence="6">TetR family transcriptional regulator</fullName>
    </submittedName>
</protein>
<proteinExistence type="predicted"/>
<keyword evidence="1" id="KW-0805">Transcription regulation</keyword>
<dbReference type="SUPFAM" id="SSF46689">
    <property type="entry name" value="Homeodomain-like"/>
    <property type="match status" value="1"/>
</dbReference>
<keyword evidence="3" id="KW-0804">Transcription</keyword>
<dbReference type="Pfam" id="PF21351">
    <property type="entry name" value="TetR_C_41"/>
    <property type="match status" value="1"/>
</dbReference>
<evidence type="ECO:0000256" key="3">
    <source>
        <dbReference type="ARBA" id="ARBA00023163"/>
    </source>
</evidence>
<dbReference type="Pfam" id="PF00440">
    <property type="entry name" value="TetR_N"/>
    <property type="match status" value="1"/>
</dbReference>
<dbReference type="EMBL" id="AP022227">
    <property type="protein sequence ID" value="BBT39923.1"/>
    <property type="molecule type" value="Genomic_DNA"/>
</dbReference>
<dbReference type="Proteomes" id="UP000515680">
    <property type="component" value="Chromosome"/>
</dbReference>
<dbReference type="PRINTS" id="PR00455">
    <property type="entry name" value="HTHTETR"/>
</dbReference>
<gene>
    <name evidence="6" type="ORF">WP8W18C01_22640</name>
</gene>
<evidence type="ECO:0000256" key="2">
    <source>
        <dbReference type="ARBA" id="ARBA00023125"/>
    </source>
</evidence>
<evidence type="ECO:0000259" key="5">
    <source>
        <dbReference type="PROSITE" id="PS50977"/>
    </source>
</evidence>
<dbReference type="AlphaFoldDB" id="A0A6S5TP88"/>
<accession>A0A6S5TP88</accession>
<name>A0A6S5TP88_PSEPU</name>